<feature type="coiled-coil region" evidence="3">
    <location>
        <begin position="296"/>
        <end position="323"/>
    </location>
</feature>
<dbReference type="InterPro" id="IPR016024">
    <property type="entry name" value="ARM-type_fold"/>
</dbReference>
<evidence type="ECO:0000256" key="1">
    <source>
        <dbReference type="ARBA" id="ARBA00022737"/>
    </source>
</evidence>
<evidence type="ECO:0000256" key="3">
    <source>
        <dbReference type="SAM" id="Coils"/>
    </source>
</evidence>
<evidence type="ECO:0000313" key="5">
    <source>
        <dbReference type="EMBL" id="GFS32098.1"/>
    </source>
</evidence>
<dbReference type="SMART" id="SM00185">
    <property type="entry name" value="ARM"/>
    <property type="match status" value="12"/>
</dbReference>
<gene>
    <name evidence="5" type="ORF">Acr_00g0020830</name>
</gene>
<accession>A0A7J0DDV8</accession>
<dbReference type="Gene3D" id="1.25.10.10">
    <property type="entry name" value="Leucine-rich Repeat Variant"/>
    <property type="match status" value="6"/>
</dbReference>
<name>A0A7J0DDV8_9ERIC</name>
<dbReference type="InterPro" id="IPR000225">
    <property type="entry name" value="Armadillo"/>
</dbReference>
<keyword evidence="1" id="KW-0677">Repeat</keyword>
<dbReference type="GO" id="GO:0008017">
    <property type="term" value="F:microtubule binding"/>
    <property type="evidence" value="ECO:0007669"/>
    <property type="project" value="InterPro"/>
</dbReference>
<dbReference type="GO" id="GO:0010330">
    <property type="term" value="C:cellulose synthase complex"/>
    <property type="evidence" value="ECO:0007669"/>
    <property type="project" value="InterPro"/>
</dbReference>
<dbReference type="InterPro" id="IPR058678">
    <property type="entry name" value="ARM_PUB"/>
</dbReference>
<evidence type="ECO:0000259" key="4">
    <source>
        <dbReference type="Pfam" id="PF25598"/>
    </source>
</evidence>
<sequence length="1513" mass="161274">MVTTLVWRFAASNGSSLATNDVERNMDLKHQDLDPPTPYSLVKMGSRECSSMEDPDGTLASVAQCIEQLRQNSSSSQEKEYSLKQLLDLIDTRESAFSAVGSHSQAVPVLVSLLRSGSLGVKMQAATVLGSLCKENELRVKVLLGGCVPPLLGLLRSNSAKGQIAAAKTIYAVSQGGARNHVGSKKFSTEGVVPVLWEQLEKGLKAGNLVDNLLTGALRNLSSSTEGFWSATIQAGGVDILVKLLPSAQSSTQSNVCYLLACVMTEDASVCSKVLAAEATKQLLKLLGPGNEAPVRAEAAGALKSLSAQCKEARREIANSNGIPPLINATIAPSKEFMQGEYAQPLQENAMCALANISGGLSYVISSLGQSLESCTLPAQIADTLGALASALMIYHSKAETTRASDPLDIEQTLVKQIKPRLPFLVQERTIEALASLYGNAILSNKLANSDAKRLLVGLTTMATNEVQDELIRSLFMLCNNEGSLWHALQGRGGIQLLISLLGLSSEQQQECAVALLCLLSNENDESKWAITAAGGIPPLVQILEPGSATAKKDSATILGNLCNHSEDIHACVESAAAVPALLWLLKNGSSNGKEIAAKTLNHLIHKSDTATISQLTALLTSDLPESKVYVLDALRSMLSVAPLCDMLREGSAENDADLRERSIAVKALSAVMKLLNVDSYNILVESSRCLASIFLSIKENKDVAFVARDVLSSLVILSNSVLREGTVAGKTHAAAAIARLLHSRQIDSALTDCVNRAGTVLALVAFLESSDGGSTLLLCQSLLIRSLVGMLNSMDSHLSGNEGDKEAISICRNTEEGRNGETERSTTVISGANMVVWLLSVVASHDDRIKIDIMEAGAVKVLTERISDCSSQDTQIDFKEDSSIWICALLLAILFQDRDIIRVHATMKSIPVLAKLLKSEESANRYFTAQAMASLVCNGSRGTLLSVSNSGGPGGLISLLGCADVDIYDLLELSEEFALGRYPEQVALERLFRVDDIRVGATSRKAIPALVDLLKPIPDRPGAPFPALGLLTQLAKDCPPNRIIMVESGALEALTKYLSLRPQDATEEAATDLLGILFSSAEIRRHESAFGSVNQLVAVLRLGGRGARQAVQPLVEILNTGLEKEQHAAIAALVTLLSENPSRALAVADVEMNAVDVLCRILSSNCSMELKGDAAESCGVLFGNTRIRSTMAAAHCVEPLVSLLVTEFSPAQHSVVRALDKLLDDEQLAELVAAHDRPSSKMEMVKAGVIESMLDILYEAPDFLSAAFAELLRILTNNATIAKGPSASKVVEPLFLLLTRPEFGTDGQHSALQVLVNILEHPQCRADYNLTPHQAIEPVIPLLDSPVPAVQQLAAELLSHLLLEEHLQKDSVTQQVIGPLIRALGSGIHILQQRAVKALVGIALTWPNKIAKEGGVSELSKVILQADPSLPHALWESAASVLYPVFCNFSSEFYLEVPVAVLVRLLCSGSESTVTGALNALLVLESDDATSAEAMAETGAIEALLEILMSSV</sequence>
<dbReference type="SUPFAM" id="SSF48371">
    <property type="entry name" value="ARM repeat"/>
    <property type="match status" value="4"/>
</dbReference>
<dbReference type="GO" id="GO:2001006">
    <property type="term" value="P:regulation of cellulose biosynthetic process"/>
    <property type="evidence" value="ECO:0007669"/>
    <property type="project" value="InterPro"/>
</dbReference>
<dbReference type="Pfam" id="PF00514">
    <property type="entry name" value="Arm"/>
    <property type="match status" value="1"/>
</dbReference>
<dbReference type="GO" id="GO:0051211">
    <property type="term" value="P:anisotropic cell growth"/>
    <property type="evidence" value="ECO:0007669"/>
    <property type="project" value="InterPro"/>
</dbReference>
<dbReference type="EMBL" id="BJWL01000158">
    <property type="protein sequence ID" value="GFS32098.1"/>
    <property type="molecule type" value="Genomic_DNA"/>
</dbReference>
<dbReference type="InterPro" id="IPR011989">
    <property type="entry name" value="ARM-like"/>
</dbReference>
<feature type="domain" description="U-box" evidence="4">
    <location>
        <begin position="62"/>
        <end position="312"/>
    </location>
</feature>
<evidence type="ECO:0000313" key="6">
    <source>
        <dbReference type="Proteomes" id="UP000585474"/>
    </source>
</evidence>
<dbReference type="Proteomes" id="UP000585474">
    <property type="component" value="Unassembled WGS sequence"/>
</dbReference>
<keyword evidence="6" id="KW-1185">Reference proteome</keyword>
<comment type="caution">
    <text evidence="5">The sequence shown here is derived from an EMBL/GenBank/DDBJ whole genome shotgun (WGS) entry which is preliminary data.</text>
</comment>
<reference evidence="6" key="1">
    <citation type="submission" date="2019-07" db="EMBL/GenBank/DDBJ databases">
        <title>De Novo Assembly of kiwifruit Actinidia rufa.</title>
        <authorList>
            <person name="Sugita-Konishi S."/>
            <person name="Sato K."/>
            <person name="Mori E."/>
            <person name="Abe Y."/>
            <person name="Kisaki G."/>
            <person name="Hamano K."/>
            <person name="Suezawa K."/>
            <person name="Otani M."/>
            <person name="Fukuda T."/>
            <person name="Manabe T."/>
            <person name="Gomi K."/>
            <person name="Tabuchi M."/>
            <person name="Akimitsu K."/>
            <person name="Kataoka I."/>
        </authorList>
    </citation>
    <scope>NUCLEOTIDE SEQUENCE [LARGE SCALE GENOMIC DNA]</scope>
    <source>
        <strain evidence="6">cv. Fuchu</strain>
    </source>
</reference>
<dbReference type="OrthoDB" id="7537227at2759"/>
<protein>
    <submittedName>
        <fullName evidence="5">Binding protein</fullName>
    </submittedName>
</protein>
<dbReference type="PANTHER" id="PTHR46369">
    <property type="entry name" value="PROTEIN CELLULOSE SYNTHASE INTERACTIVE 1"/>
    <property type="match status" value="1"/>
</dbReference>
<dbReference type="PANTHER" id="PTHR46369:SF2">
    <property type="entry name" value="PROTEIN CELLULOSE SYNTHASE INTERACTIVE 1"/>
    <property type="match status" value="1"/>
</dbReference>
<feature type="repeat" description="ARM" evidence="2">
    <location>
        <begin position="535"/>
        <end position="577"/>
    </location>
</feature>
<organism evidence="5 6">
    <name type="scientific">Actinidia rufa</name>
    <dbReference type="NCBI Taxonomy" id="165716"/>
    <lineage>
        <taxon>Eukaryota</taxon>
        <taxon>Viridiplantae</taxon>
        <taxon>Streptophyta</taxon>
        <taxon>Embryophyta</taxon>
        <taxon>Tracheophyta</taxon>
        <taxon>Spermatophyta</taxon>
        <taxon>Magnoliopsida</taxon>
        <taxon>eudicotyledons</taxon>
        <taxon>Gunneridae</taxon>
        <taxon>Pentapetalae</taxon>
        <taxon>asterids</taxon>
        <taxon>Ericales</taxon>
        <taxon>Actinidiaceae</taxon>
        <taxon>Actinidia</taxon>
    </lineage>
</organism>
<keyword evidence="3" id="KW-0175">Coiled coil</keyword>
<proteinExistence type="predicted"/>
<evidence type="ECO:0000256" key="2">
    <source>
        <dbReference type="PROSITE-ProRule" id="PRU00259"/>
    </source>
</evidence>
<dbReference type="PROSITE" id="PS50176">
    <property type="entry name" value="ARM_REPEAT"/>
    <property type="match status" value="2"/>
</dbReference>
<dbReference type="Pfam" id="PF25598">
    <property type="entry name" value="ARM_PUB"/>
    <property type="match status" value="1"/>
</dbReference>
<feature type="repeat" description="ARM" evidence="2">
    <location>
        <begin position="1006"/>
        <end position="1050"/>
    </location>
</feature>
<dbReference type="InterPro" id="IPR044297">
    <property type="entry name" value="CSI1/2/3"/>
</dbReference>